<protein>
    <submittedName>
        <fullName evidence="1">Uncharacterized protein</fullName>
    </submittedName>
</protein>
<dbReference type="Proteomes" id="UP000814140">
    <property type="component" value="Unassembled WGS sequence"/>
</dbReference>
<evidence type="ECO:0000313" key="2">
    <source>
        <dbReference type="Proteomes" id="UP000814140"/>
    </source>
</evidence>
<keyword evidence="2" id="KW-1185">Reference proteome</keyword>
<reference evidence="1" key="2">
    <citation type="journal article" date="2022" name="New Phytol.">
        <title>Evolutionary transition to the ectomycorrhizal habit in the genomes of a hyperdiverse lineage of mushroom-forming fungi.</title>
        <authorList>
            <person name="Looney B."/>
            <person name="Miyauchi S."/>
            <person name="Morin E."/>
            <person name="Drula E."/>
            <person name="Courty P.E."/>
            <person name="Kohler A."/>
            <person name="Kuo A."/>
            <person name="LaButti K."/>
            <person name="Pangilinan J."/>
            <person name="Lipzen A."/>
            <person name="Riley R."/>
            <person name="Andreopoulos W."/>
            <person name="He G."/>
            <person name="Johnson J."/>
            <person name="Nolan M."/>
            <person name="Tritt A."/>
            <person name="Barry K.W."/>
            <person name="Grigoriev I.V."/>
            <person name="Nagy L.G."/>
            <person name="Hibbett D."/>
            <person name="Henrissat B."/>
            <person name="Matheny P.B."/>
            <person name="Labbe J."/>
            <person name="Martin F.M."/>
        </authorList>
    </citation>
    <scope>NUCLEOTIDE SEQUENCE</scope>
    <source>
        <strain evidence="1">HHB10654</strain>
    </source>
</reference>
<sequence>MQTYTSRFPVVPDRSDSHAYNYVPNSPPLDNSAATGHTGSPLTGKCTRCQHLPLHSFDYESRGFSTDANPIVGVRSQEDEHASLNAPHSPIAPPPRRARNPRGLLSQEAGYQQRLLGPSDFSMLQLDEGPPPRSAGDPQLATTPYADPQALVRSTSPTASHRNVQAALDLHVDDDILNNWPYAGADVRTGQNDGEYLHGMLENYAVPQPYSMVDVGRMNGEAEIAQLIAERDTALRERDAASKKFNEAQEVILLLGRSLSQLSEWHQKGHQ</sequence>
<evidence type="ECO:0000313" key="1">
    <source>
        <dbReference type="EMBL" id="KAI0063382.1"/>
    </source>
</evidence>
<gene>
    <name evidence="1" type="ORF">BV25DRAFT_1915293</name>
</gene>
<organism evidence="1 2">
    <name type="scientific">Artomyces pyxidatus</name>
    <dbReference type="NCBI Taxonomy" id="48021"/>
    <lineage>
        <taxon>Eukaryota</taxon>
        <taxon>Fungi</taxon>
        <taxon>Dikarya</taxon>
        <taxon>Basidiomycota</taxon>
        <taxon>Agaricomycotina</taxon>
        <taxon>Agaricomycetes</taxon>
        <taxon>Russulales</taxon>
        <taxon>Auriscalpiaceae</taxon>
        <taxon>Artomyces</taxon>
    </lineage>
</organism>
<reference evidence="1" key="1">
    <citation type="submission" date="2021-03" db="EMBL/GenBank/DDBJ databases">
        <authorList>
            <consortium name="DOE Joint Genome Institute"/>
            <person name="Ahrendt S."/>
            <person name="Looney B.P."/>
            <person name="Miyauchi S."/>
            <person name="Morin E."/>
            <person name="Drula E."/>
            <person name="Courty P.E."/>
            <person name="Chicoki N."/>
            <person name="Fauchery L."/>
            <person name="Kohler A."/>
            <person name="Kuo A."/>
            <person name="Labutti K."/>
            <person name="Pangilinan J."/>
            <person name="Lipzen A."/>
            <person name="Riley R."/>
            <person name="Andreopoulos W."/>
            <person name="He G."/>
            <person name="Johnson J."/>
            <person name="Barry K.W."/>
            <person name="Grigoriev I.V."/>
            <person name="Nagy L."/>
            <person name="Hibbett D."/>
            <person name="Henrissat B."/>
            <person name="Matheny P.B."/>
            <person name="Labbe J."/>
            <person name="Martin F."/>
        </authorList>
    </citation>
    <scope>NUCLEOTIDE SEQUENCE</scope>
    <source>
        <strain evidence="1">HHB10654</strain>
    </source>
</reference>
<name>A0ACB8T4K3_9AGAM</name>
<accession>A0ACB8T4K3</accession>
<comment type="caution">
    <text evidence="1">The sequence shown here is derived from an EMBL/GenBank/DDBJ whole genome shotgun (WGS) entry which is preliminary data.</text>
</comment>
<dbReference type="EMBL" id="MU277203">
    <property type="protein sequence ID" value="KAI0063382.1"/>
    <property type="molecule type" value="Genomic_DNA"/>
</dbReference>
<proteinExistence type="predicted"/>